<dbReference type="STRING" id="706587.Desti_4598"/>
<dbReference type="NCBIfam" id="TIGR04249">
    <property type="entry name" value="SCM_chp_ScmC"/>
    <property type="match status" value="1"/>
</dbReference>
<organism evidence="1 2">
    <name type="scientific">Desulfomonile tiedjei (strain ATCC 49306 / DSM 6799 / DCB-1)</name>
    <dbReference type="NCBI Taxonomy" id="706587"/>
    <lineage>
        <taxon>Bacteria</taxon>
        <taxon>Pseudomonadati</taxon>
        <taxon>Thermodesulfobacteriota</taxon>
        <taxon>Desulfomonilia</taxon>
        <taxon>Desulfomonilales</taxon>
        <taxon>Desulfomonilaceae</taxon>
        <taxon>Desulfomonile</taxon>
    </lineage>
</organism>
<dbReference type="Gene3D" id="3.40.50.300">
    <property type="entry name" value="P-loop containing nucleotide triphosphate hydrolases"/>
    <property type="match status" value="1"/>
</dbReference>
<proteinExistence type="predicted"/>
<keyword evidence="2" id="KW-1185">Reference proteome</keyword>
<dbReference type="InterPro" id="IPR027417">
    <property type="entry name" value="P-loop_NTPase"/>
</dbReference>
<evidence type="ECO:0000313" key="2">
    <source>
        <dbReference type="Proteomes" id="UP000006055"/>
    </source>
</evidence>
<evidence type="ECO:0008006" key="3">
    <source>
        <dbReference type="Google" id="ProtNLM"/>
    </source>
</evidence>
<reference evidence="2" key="1">
    <citation type="submission" date="2012-06" db="EMBL/GenBank/DDBJ databases">
        <title>Complete sequence of chromosome of Desulfomonile tiedjei DSM 6799.</title>
        <authorList>
            <person name="Lucas S."/>
            <person name="Copeland A."/>
            <person name="Lapidus A."/>
            <person name="Glavina del Rio T."/>
            <person name="Dalin E."/>
            <person name="Tice H."/>
            <person name="Bruce D."/>
            <person name="Goodwin L."/>
            <person name="Pitluck S."/>
            <person name="Peters L."/>
            <person name="Ovchinnikova G."/>
            <person name="Zeytun A."/>
            <person name="Lu M."/>
            <person name="Kyrpides N."/>
            <person name="Mavromatis K."/>
            <person name="Ivanova N."/>
            <person name="Brettin T."/>
            <person name="Detter J.C."/>
            <person name="Han C."/>
            <person name="Larimer F."/>
            <person name="Land M."/>
            <person name="Hauser L."/>
            <person name="Markowitz V."/>
            <person name="Cheng J.-F."/>
            <person name="Hugenholtz P."/>
            <person name="Woyke T."/>
            <person name="Wu D."/>
            <person name="Spring S."/>
            <person name="Schroeder M."/>
            <person name="Brambilla E."/>
            <person name="Klenk H.-P."/>
            <person name="Eisen J.A."/>
        </authorList>
    </citation>
    <scope>NUCLEOTIDE SEQUENCE [LARGE SCALE GENOMIC DNA]</scope>
    <source>
        <strain evidence="2">ATCC 49306 / DSM 6799 / DCB-1</strain>
    </source>
</reference>
<gene>
    <name evidence="1" type="ordered locus">Desti_4598</name>
</gene>
<evidence type="ECO:0000313" key="1">
    <source>
        <dbReference type="EMBL" id="AFM27224.1"/>
    </source>
</evidence>
<dbReference type="KEGG" id="dti:Desti_4598"/>
<dbReference type="SUPFAM" id="SSF53795">
    <property type="entry name" value="PEP carboxykinase-like"/>
    <property type="match status" value="1"/>
</dbReference>
<name>I4CCD3_DESTA</name>
<dbReference type="HOGENOM" id="CLU_1033381_0_0_7"/>
<dbReference type="InterPro" id="IPR026343">
    <property type="entry name" value="SCM_chp_ScmC"/>
</dbReference>
<dbReference type="AlphaFoldDB" id="I4CCD3"/>
<protein>
    <recommendedName>
        <fullName evidence="3">Serine kinase of the HPr protein, regulates carbohydrate metabolism</fullName>
    </recommendedName>
</protein>
<accession>I4CCD3</accession>
<dbReference type="Proteomes" id="UP000006055">
    <property type="component" value="Chromosome"/>
</dbReference>
<sequence length="269" mass="29636">MLHEENHPYFQYRIHFVQSSFFQCWQKVVSSCSAIDSDRLPKKGWGTDRFGRVQLWFHPRASELWCEIDPSSDRTEILLSMNQALSTVYYVLRRIGGMPVHAAFVAWKGKGVLLMGSSGAGKTTCCTRLPGSWTVYSDDQALILPVSAAGFEAHPLPTWSDLVLRNLDKSWDISRSVPLCAVAVLVQGDADEIVPLDRSRGAVALAQSAAYVSLQGFSGSQSRIAEVRNELLNAAIGLAKTIPFYRLSCSAAGNFWSGIEHVLKNSQPG</sequence>
<dbReference type="EMBL" id="CP003360">
    <property type="protein sequence ID" value="AFM27224.1"/>
    <property type="molecule type" value="Genomic_DNA"/>
</dbReference>